<dbReference type="InterPro" id="IPR050073">
    <property type="entry name" value="2-IPM_HCS-like"/>
</dbReference>
<evidence type="ECO:0000313" key="5">
    <source>
        <dbReference type="Proteomes" id="UP000612362"/>
    </source>
</evidence>
<dbReference type="InterPro" id="IPR054691">
    <property type="entry name" value="LeuA/HCS_post-cat"/>
</dbReference>
<dbReference type="EMBL" id="BNJF01000001">
    <property type="protein sequence ID" value="GHO44906.1"/>
    <property type="molecule type" value="Genomic_DNA"/>
</dbReference>
<dbReference type="RefSeq" id="WP_220194269.1">
    <property type="nucleotide sequence ID" value="NZ_BNJF01000001.1"/>
</dbReference>
<dbReference type="Proteomes" id="UP000612362">
    <property type="component" value="Unassembled WGS sequence"/>
</dbReference>
<dbReference type="PANTHER" id="PTHR10277">
    <property type="entry name" value="HOMOCITRATE SYNTHASE-RELATED"/>
    <property type="match status" value="1"/>
</dbReference>
<dbReference type="GO" id="GO:0004410">
    <property type="term" value="F:homocitrate synthase activity"/>
    <property type="evidence" value="ECO:0007669"/>
    <property type="project" value="TreeGrafter"/>
</dbReference>
<name>A0A8J3MSI4_9CHLR</name>
<dbReference type="GO" id="GO:0019878">
    <property type="term" value="P:lysine biosynthetic process via aminoadipic acid"/>
    <property type="evidence" value="ECO:0007669"/>
    <property type="project" value="TreeGrafter"/>
</dbReference>
<dbReference type="Pfam" id="PF22617">
    <property type="entry name" value="HCS_D2"/>
    <property type="match status" value="1"/>
</dbReference>
<dbReference type="Pfam" id="PF00682">
    <property type="entry name" value="HMGL-like"/>
    <property type="match status" value="1"/>
</dbReference>
<evidence type="ECO:0000256" key="2">
    <source>
        <dbReference type="ARBA" id="ARBA00023211"/>
    </source>
</evidence>
<keyword evidence="1" id="KW-0808">Transferase</keyword>
<dbReference type="InterPro" id="IPR002034">
    <property type="entry name" value="AIPM/Hcit_synth_CS"/>
</dbReference>
<dbReference type="Gene3D" id="1.10.238.260">
    <property type="match status" value="1"/>
</dbReference>
<dbReference type="SUPFAM" id="SSF51569">
    <property type="entry name" value="Aldolase"/>
    <property type="match status" value="1"/>
</dbReference>
<dbReference type="PANTHER" id="PTHR10277:SF48">
    <property type="entry name" value="HOMOCITRATE SYNTHASE, CYTOSOLIC ISOZYME-RELATED"/>
    <property type="match status" value="1"/>
</dbReference>
<protein>
    <submittedName>
        <fullName evidence="4">Homocitrate synthase</fullName>
    </submittedName>
</protein>
<comment type="caution">
    <text evidence="4">The sequence shown here is derived from an EMBL/GenBank/DDBJ whole genome shotgun (WGS) entry which is preliminary data.</text>
</comment>
<dbReference type="InterPro" id="IPR000891">
    <property type="entry name" value="PYR_CT"/>
</dbReference>
<dbReference type="Gene3D" id="3.20.20.70">
    <property type="entry name" value="Aldolase class I"/>
    <property type="match status" value="1"/>
</dbReference>
<sequence>MRREIQLLDSTLREGEQFAGAYFSAEQRRSIVSLLDAVGVPMIELPSPIASPDTRQAVEDLCALGTRAKLVAHVRCAEADVLAALETPVYGLNLFYGTSTELRSFSHGRRIEQIITDAVPLIKRVRAEGRYVRFSAEDAFRSDLIDLLTVFDAAVEAGAQRIGLPDTVGVATPREVERMIRLCAERYPGVGIEFHGHNDTGCAIANTVAALEGGADCLDVTVLGIGERNGIASLSGLLAQMYIHYPELLPSYDLTRLPLLDQYVAQSLNVAIPFNNPITAPGAFTHRAGIHTKAVLRNPRAYEILNPLDFGLVRSVDVGSRYTGRYAVGHRAVELGLNLGGEALADLTAALKAHAEQGAMNQEEVDAFIRAWNHTQTTSSEEEHLIWEH</sequence>
<keyword evidence="5" id="KW-1185">Reference proteome</keyword>
<proteinExistence type="predicted"/>
<feature type="domain" description="Pyruvate carboxyltransferase" evidence="3">
    <location>
        <begin position="5"/>
        <end position="258"/>
    </location>
</feature>
<evidence type="ECO:0000313" key="4">
    <source>
        <dbReference type="EMBL" id="GHO44906.1"/>
    </source>
</evidence>
<dbReference type="InterPro" id="IPR013785">
    <property type="entry name" value="Aldolase_TIM"/>
</dbReference>
<evidence type="ECO:0000256" key="1">
    <source>
        <dbReference type="ARBA" id="ARBA00022679"/>
    </source>
</evidence>
<reference evidence="4" key="1">
    <citation type="submission" date="2020-10" db="EMBL/GenBank/DDBJ databases">
        <title>Taxonomic study of unclassified bacteria belonging to the class Ktedonobacteria.</title>
        <authorList>
            <person name="Yabe S."/>
            <person name="Wang C.M."/>
            <person name="Zheng Y."/>
            <person name="Sakai Y."/>
            <person name="Cavaletti L."/>
            <person name="Monciardini P."/>
            <person name="Donadio S."/>
        </authorList>
    </citation>
    <scope>NUCLEOTIDE SEQUENCE</scope>
    <source>
        <strain evidence="4">SOSP1-1</strain>
    </source>
</reference>
<evidence type="ECO:0000259" key="3">
    <source>
        <dbReference type="PROSITE" id="PS50991"/>
    </source>
</evidence>
<keyword evidence="2" id="KW-0464">Manganese</keyword>
<dbReference type="AlphaFoldDB" id="A0A8J3MSI4"/>
<dbReference type="PROSITE" id="PS00816">
    <property type="entry name" value="AIPM_HOMOCIT_SYNTH_2"/>
    <property type="match status" value="1"/>
</dbReference>
<accession>A0A8J3MSI4</accession>
<organism evidence="4 5">
    <name type="scientific">Ktedonospora formicarum</name>
    <dbReference type="NCBI Taxonomy" id="2778364"/>
    <lineage>
        <taxon>Bacteria</taxon>
        <taxon>Bacillati</taxon>
        <taxon>Chloroflexota</taxon>
        <taxon>Ktedonobacteria</taxon>
        <taxon>Ktedonobacterales</taxon>
        <taxon>Ktedonobacteraceae</taxon>
        <taxon>Ktedonospora</taxon>
    </lineage>
</organism>
<gene>
    <name evidence="4" type="ORF">KSX_30690</name>
</gene>
<dbReference type="PROSITE" id="PS50991">
    <property type="entry name" value="PYR_CT"/>
    <property type="match status" value="1"/>
</dbReference>